<dbReference type="SUPFAM" id="SSF53850">
    <property type="entry name" value="Periplasmic binding protein-like II"/>
    <property type="match status" value="1"/>
</dbReference>
<feature type="chain" id="PRO_5021957290" evidence="5">
    <location>
        <begin position="20"/>
        <end position="669"/>
    </location>
</feature>
<name>A0A545U383_9PROT</name>
<reference evidence="7 8" key="1">
    <citation type="submission" date="2019-06" db="EMBL/GenBank/DDBJ databases">
        <title>Whole genome sequence for Rhodospirillaceae sp. R148.</title>
        <authorList>
            <person name="Wang G."/>
        </authorList>
    </citation>
    <scope>NUCLEOTIDE SEQUENCE [LARGE SCALE GENOMIC DNA]</scope>
    <source>
        <strain evidence="7 8">R148</strain>
    </source>
</reference>
<comment type="similarity">
    <text evidence="2">Belongs to the bacterial solute-binding protein 5 family.</text>
</comment>
<dbReference type="Gene3D" id="3.40.190.10">
    <property type="entry name" value="Periplasmic binding protein-like II"/>
    <property type="match status" value="1"/>
</dbReference>
<dbReference type="Proteomes" id="UP000315252">
    <property type="component" value="Unassembled WGS sequence"/>
</dbReference>
<keyword evidence="4" id="KW-1133">Transmembrane helix</keyword>
<keyword evidence="4" id="KW-0812">Transmembrane</keyword>
<feature type="domain" description="Solute-binding protein family 5" evidence="6">
    <location>
        <begin position="121"/>
        <end position="525"/>
    </location>
</feature>
<evidence type="ECO:0000256" key="3">
    <source>
        <dbReference type="ARBA" id="ARBA00022729"/>
    </source>
</evidence>
<gene>
    <name evidence="7" type="ORF">FKG95_01220</name>
</gene>
<evidence type="ECO:0000259" key="6">
    <source>
        <dbReference type="Pfam" id="PF00496"/>
    </source>
</evidence>
<keyword evidence="4" id="KW-0472">Membrane</keyword>
<dbReference type="EMBL" id="VHSH01000001">
    <property type="protein sequence ID" value="TQV83926.1"/>
    <property type="molecule type" value="Genomic_DNA"/>
</dbReference>
<feature type="transmembrane region" description="Helical" evidence="4">
    <location>
        <begin position="641"/>
        <end position="660"/>
    </location>
</feature>
<comment type="subcellular location">
    <subcellularLocation>
        <location evidence="1">Periplasm</location>
    </subcellularLocation>
</comment>
<sequence length="669" mass="76852">MRRILAPLLLAAFSLPATSAIVPAQTEQLPAVPTVNVATEPASQVVYKSHAIAMHGEPKYPADFKHFDYVNPDAPKGGEIRTAARGTFDSFNRFIAKGTPAGTGSIESLTVSSTDEPFTQYGLLAESIEWPEDRSWVAFTLREEARWHDGMPVTVEDVIFTLETLKTKGHPFYRFYYGSVERAERVGERKVKFVFSEKGNRELPLIVGQLEILPKHYWEDREFDETTLEPPLGSGPYKVSRFEAGRYIIRERVEDYWGKDLPVNVGQNNFDRLRTDFFLDTTVIRQALKSGTIDYRNENQAKAWASAYEVPAVRRGWLQKEQIKHERPTGMQAFVFNMRRQLFQDPLVRQAISYAFDFEWSNPTLFFGQYNRTESYFSNSELASSSLPQDEELEILERYRGRVPDEVFTKTFAAPQTDGQGWPRDNLDKAFRLLSQAGWVVRDLKLVNAETNEQFGFEILLVSPEFERIVLPFKRNLERLGMNIRVRIVDTSQYVDRLRNRDYDMISTGWGQSESPGNEQRDFWGSVAADQAGSRNYTGVKDPVVDELIELVITAPTRESLIQRTRALDRVLLWSHLVVPAWHLQYDRILYWDKFSRPDVTPKRGTSTNYWWYDEAKAAALREARSREARDSRPADSDTPGLTTTVFVFLGLLLVGFFVFRRVMAKPSS</sequence>
<dbReference type="GO" id="GO:0030288">
    <property type="term" value="C:outer membrane-bounded periplasmic space"/>
    <property type="evidence" value="ECO:0007669"/>
    <property type="project" value="TreeGrafter"/>
</dbReference>
<dbReference type="OrthoDB" id="9803988at2"/>
<comment type="caution">
    <text evidence="7">The sequence shown here is derived from an EMBL/GenBank/DDBJ whole genome shotgun (WGS) entry which is preliminary data.</text>
</comment>
<dbReference type="PIRSF" id="PIRSF002741">
    <property type="entry name" value="MppA"/>
    <property type="match status" value="1"/>
</dbReference>
<evidence type="ECO:0000256" key="4">
    <source>
        <dbReference type="SAM" id="Phobius"/>
    </source>
</evidence>
<keyword evidence="8" id="KW-1185">Reference proteome</keyword>
<dbReference type="Pfam" id="PF00496">
    <property type="entry name" value="SBP_bac_5"/>
    <property type="match status" value="1"/>
</dbReference>
<dbReference type="InterPro" id="IPR039424">
    <property type="entry name" value="SBP_5"/>
</dbReference>
<dbReference type="InterPro" id="IPR000914">
    <property type="entry name" value="SBP_5_dom"/>
</dbReference>
<proteinExistence type="inferred from homology"/>
<evidence type="ECO:0000256" key="1">
    <source>
        <dbReference type="ARBA" id="ARBA00004418"/>
    </source>
</evidence>
<dbReference type="InterPro" id="IPR030678">
    <property type="entry name" value="Peptide/Ni-bd"/>
</dbReference>
<dbReference type="PANTHER" id="PTHR30290:SF64">
    <property type="entry name" value="ABC TRANSPORTER PERIPLASMIC BINDING PROTEIN"/>
    <property type="match status" value="1"/>
</dbReference>
<dbReference type="Gene3D" id="3.10.105.10">
    <property type="entry name" value="Dipeptide-binding Protein, Domain 3"/>
    <property type="match status" value="1"/>
</dbReference>
<evidence type="ECO:0000313" key="8">
    <source>
        <dbReference type="Proteomes" id="UP000315252"/>
    </source>
</evidence>
<accession>A0A545U383</accession>
<dbReference type="GO" id="GO:0015833">
    <property type="term" value="P:peptide transport"/>
    <property type="evidence" value="ECO:0007669"/>
    <property type="project" value="TreeGrafter"/>
</dbReference>
<evidence type="ECO:0000313" key="7">
    <source>
        <dbReference type="EMBL" id="TQV83926.1"/>
    </source>
</evidence>
<organism evidence="7 8">
    <name type="scientific">Denitrobaculum tricleocarpae</name>
    <dbReference type="NCBI Taxonomy" id="2591009"/>
    <lineage>
        <taxon>Bacteria</taxon>
        <taxon>Pseudomonadati</taxon>
        <taxon>Pseudomonadota</taxon>
        <taxon>Alphaproteobacteria</taxon>
        <taxon>Rhodospirillales</taxon>
        <taxon>Rhodospirillaceae</taxon>
        <taxon>Denitrobaculum</taxon>
    </lineage>
</organism>
<dbReference type="CDD" id="cd08497">
    <property type="entry name" value="MbnE-like"/>
    <property type="match status" value="1"/>
</dbReference>
<evidence type="ECO:0000256" key="5">
    <source>
        <dbReference type="SAM" id="SignalP"/>
    </source>
</evidence>
<evidence type="ECO:0000256" key="2">
    <source>
        <dbReference type="ARBA" id="ARBA00005695"/>
    </source>
</evidence>
<dbReference type="GO" id="GO:0043190">
    <property type="term" value="C:ATP-binding cassette (ABC) transporter complex"/>
    <property type="evidence" value="ECO:0007669"/>
    <property type="project" value="InterPro"/>
</dbReference>
<dbReference type="AlphaFoldDB" id="A0A545U383"/>
<dbReference type="GO" id="GO:0042884">
    <property type="term" value="P:microcin transport"/>
    <property type="evidence" value="ECO:0007669"/>
    <property type="project" value="TreeGrafter"/>
</dbReference>
<protein>
    <submittedName>
        <fullName evidence="7">ABC transporter substrate-binding protein</fullName>
    </submittedName>
</protein>
<dbReference type="PANTHER" id="PTHR30290">
    <property type="entry name" value="PERIPLASMIC BINDING COMPONENT OF ABC TRANSPORTER"/>
    <property type="match status" value="1"/>
</dbReference>
<feature type="signal peptide" evidence="5">
    <location>
        <begin position="1"/>
        <end position="19"/>
    </location>
</feature>
<keyword evidence="3 5" id="KW-0732">Signal</keyword>
<dbReference type="GO" id="GO:1904680">
    <property type="term" value="F:peptide transmembrane transporter activity"/>
    <property type="evidence" value="ECO:0007669"/>
    <property type="project" value="TreeGrafter"/>
</dbReference>